<dbReference type="AlphaFoldDB" id="A0A1G9TDH7"/>
<keyword evidence="1" id="KW-0732">Signal</keyword>
<dbReference type="STRING" id="349095.SAMN05660299_00905"/>
<dbReference type="Proteomes" id="UP000199309">
    <property type="component" value="Unassembled WGS sequence"/>
</dbReference>
<accession>A0A1G9TDH7</accession>
<name>A0A1G9TDH7_9FIRM</name>
<proteinExistence type="predicted"/>
<reference evidence="2 3" key="1">
    <citation type="submission" date="2016-10" db="EMBL/GenBank/DDBJ databases">
        <authorList>
            <person name="de Groot N.N."/>
        </authorList>
    </citation>
    <scope>NUCLEOTIDE SEQUENCE [LARGE SCALE GENOMIC DNA]</scope>
    <source>
        <strain evidence="2 3">DSM 16981</strain>
    </source>
</reference>
<feature type="signal peptide" evidence="1">
    <location>
        <begin position="1"/>
        <end position="25"/>
    </location>
</feature>
<evidence type="ECO:0000256" key="1">
    <source>
        <dbReference type="SAM" id="SignalP"/>
    </source>
</evidence>
<sequence length="98" mass="9745">MKMKKKLAVILGIISSLTITAAALAADVQHVATLGGTVASVMPVGAAVKEGDVLMTVMALAGPMPATRASAGGIVKAVMVHPGSKVQPGEVVVIVESK</sequence>
<dbReference type="EMBL" id="FNHQ01000007">
    <property type="protein sequence ID" value="SDM45736.1"/>
    <property type="molecule type" value="Genomic_DNA"/>
</dbReference>
<gene>
    <name evidence="2" type="ORF">SAMN05660299_00905</name>
</gene>
<evidence type="ECO:0000313" key="2">
    <source>
        <dbReference type="EMBL" id="SDM45736.1"/>
    </source>
</evidence>
<dbReference type="SUPFAM" id="SSF51230">
    <property type="entry name" value="Single hybrid motif"/>
    <property type="match status" value="1"/>
</dbReference>
<keyword evidence="3" id="KW-1185">Reference proteome</keyword>
<evidence type="ECO:0008006" key="4">
    <source>
        <dbReference type="Google" id="ProtNLM"/>
    </source>
</evidence>
<organism evidence="2 3">
    <name type="scientific">Megasphaera paucivorans</name>
    <dbReference type="NCBI Taxonomy" id="349095"/>
    <lineage>
        <taxon>Bacteria</taxon>
        <taxon>Bacillati</taxon>
        <taxon>Bacillota</taxon>
        <taxon>Negativicutes</taxon>
        <taxon>Veillonellales</taxon>
        <taxon>Veillonellaceae</taxon>
        <taxon>Megasphaera</taxon>
    </lineage>
</organism>
<dbReference type="OrthoDB" id="1629789at2"/>
<dbReference type="InterPro" id="IPR011053">
    <property type="entry name" value="Single_hybrid_motif"/>
</dbReference>
<evidence type="ECO:0000313" key="3">
    <source>
        <dbReference type="Proteomes" id="UP000199309"/>
    </source>
</evidence>
<feature type="chain" id="PRO_5011678692" description="Biotin-requiring enzyme" evidence="1">
    <location>
        <begin position="26"/>
        <end position="98"/>
    </location>
</feature>
<dbReference type="Gene3D" id="2.40.50.100">
    <property type="match status" value="1"/>
</dbReference>
<protein>
    <recommendedName>
        <fullName evidence="4">Biotin-requiring enzyme</fullName>
    </recommendedName>
</protein>
<dbReference type="RefSeq" id="WP_091648557.1">
    <property type="nucleotide sequence ID" value="NZ_FNHQ01000007.1"/>
</dbReference>